<dbReference type="InterPro" id="IPR008974">
    <property type="entry name" value="TRAF-like"/>
</dbReference>
<evidence type="ECO:0000313" key="2">
    <source>
        <dbReference type="EnsemblPlants" id="OB06G31950.1"/>
    </source>
</evidence>
<dbReference type="EnsemblPlants" id="OB06G31950.1">
    <property type="protein sequence ID" value="OB06G31950.1"/>
    <property type="gene ID" value="OB06G31950"/>
</dbReference>
<feature type="region of interest" description="Disordered" evidence="1">
    <location>
        <begin position="149"/>
        <end position="170"/>
    </location>
</feature>
<name>J3MGQ1_ORYBR</name>
<dbReference type="Proteomes" id="UP000006038">
    <property type="component" value="Chromosome 6"/>
</dbReference>
<reference evidence="2" key="2">
    <citation type="submission" date="2013-04" db="UniProtKB">
        <authorList>
            <consortium name="EnsemblPlants"/>
        </authorList>
    </citation>
    <scope>IDENTIFICATION</scope>
</reference>
<proteinExistence type="predicted"/>
<evidence type="ECO:0008006" key="4">
    <source>
        <dbReference type="Google" id="ProtNLM"/>
    </source>
</evidence>
<dbReference type="Gene3D" id="2.60.210.10">
    <property type="entry name" value="Apoptosis, Tumor Necrosis Factor Receptor Associated Protein 2, Chain A"/>
    <property type="match status" value="1"/>
</dbReference>
<evidence type="ECO:0000256" key="1">
    <source>
        <dbReference type="SAM" id="MobiDB-lite"/>
    </source>
</evidence>
<dbReference type="SUPFAM" id="SSF49599">
    <property type="entry name" value="TRAF domain-like"/>
    <property type="match status" value="1"/>
</dbReference>
<evidence type="ECO:0000313" key="3">
    <source>
        <dbReference type="Proteomes" id="UP000006038"/>
    </source>
</evidence>
<keyword evidence="3" id="KW-1185">Reference proteome</keyword>
<reference evidence="2" key="1">
    <citation type="journal article" date="2013" name="Nat. Commun.">
        <title>Whole-genome sequencing of Oryza brachyantha reveals mechanisms underlying Oryza genome evolution.</title>
        <authorList>
            <person name="Chen J."/>
            <person name="Huang Q."/>
            <person name="Gao D."/>
            <person name="Wang J."/>
            <person name="Lang Y."/>
            <person name="Liu T."/>
            <person name="Li B."/>
            <person name="Bai Z."/>
            <person name="Luis Goicoechea J."/>
            <person name="Liang C."/>
            <person name="Chen C."/>
            <person name="Zhang W."/>
            <person name="Sun S."/>
            <person name="Liao Y."/>
            <person name="Zhang X."/>
            <person name="Yang L."/>
            <person name="Song C."/>
            <person name="Wang M."/>
            <person name="Shi J."/>
            <person name="Liu G."/>
            <person name="Liu J."/>
            <person name="Zhou H."/>
            <person name="Zhou W."/>
            <person name="Yu Q."/>
            <person name="An N."/>
            <person name="Chen Y."/>
            <person name="Cai Q."/>
            <person name="Wang B."/>
            <person name="Liu B."/>
            <person name="Min J."/>
            <person name="Huang Y."/>
            <person name="Wu H."/>
            <person name="Li Z."/>
            <person name="Zhang Y."/>
            <person name="Yin Y."/>
            <person name="Song W."/>
            <person name="Jiang J."/>
            <person name="Jackson S.A."/>
            <person name="Wing R.A."/>
            <person name="Wang J."/>
            <person name="Chen M."/>
        </authorList>
    </citation>
    <scope>NUCLEOTIDE SEQUENCE [LARGE SCALE GENOMIC DNA]</scope>
    <source>
        <strain evidence="2">cv. IRGC 101232</strain>
    </source>
</reference>
<accession>J3MGQ1</accession>
<dbReference type="AlphaFoldDB" id="J3MGQ1"/>
<organism evidence="2">
    <name type="scientific">Oryza brachyantha</name>
    <name type="common">malo sina</name>
    <dbReference type="NCBI Taxonomy" id="4533"/>
    <lineage>
        <taxon>Eukaryota</taxon>
        <taxon>Viridiplantae</taxon>
        <taxon>Streptophyta</taxon>
        <taxon>Embryophyta</taxon>
        <taxon>Tracheophyta</taxon>
        <taxon>Spermatophyta</taxon>
        <taxon>Magnoliopsida</taxon>
        <taxon>Liliopsida</taxon>
        <taxon>Poales</taxon>
        <taxon>Poaceae</taxon>
        <taxon>BOP clade</taxon>
        <taxon>Oryzoideae</taxon>
        <taxon>Oryzeae</taxon>
        <taxon>Oryzinae</taxon>
        <taxon>Oryza</taxon>
    </lineage>
</organism>
<dbReference type="Gramene" id="OB06G31950.1">
    <property type="protein sequence ID" value="OB06G31950.1"/>
    <property type="gene ID" value="OB06G31950"/>
</dbReference>
<dbReference type="HOGENOM" id="CLU_1002481_0_0_1"/>
<sequence>MASSSSWNLTEATKAVHDITVNGYSATKAAGSRGFSSKRLTVGGYEWEIHYAPQAVNFCGAAFRLAFLGATRTPHVRASLSCGLMEPSTSSVAHWLDASGMRHMCEEKVVSTSFYMTTQCTRWAELMRQDDLERNSNILANDSFRGESLSPHRQAANGDAVAPNLDPHGCYKGNPRLRGERLLRHHGRRQRRRLPLWATHRGGLRVGDPLPLEAELKAAGHWHVAFKLGFLEPERAGGVKASLGCQLTDPVFLGFDSTVYWRDASGQRHECKEQAVSH</sequence>
<protein>
    <recommendedName>
        <fullName evidence="4">MATH domain-containing protein</fullName>
    </recommendedName>
</protein>